<dbReference type="GO" id="GO:0000107">
    <property type="term" value="F:imidazoleglycerol-phosphate synthase activity"/>
    <property type="evidence" value="ECO:0007669"/>
    <property type="project" value="RHEA"/>
</dbReference>
<dbReference type="GeneID" id="63459420"/>
<evidence type="ECO:0000256" key="13">
    <source>
        <dbReference type="ARBA" id="ARBA00031411"/>
    </source>
</evidence>
<comment type="pathway">
    <text evidence="1">Amino-acid biosynthesis; L-histidine biosynthesis; L-histidine from 5-phospho-alpha-D-ribose 1-diphosphate: step 5/9.</text>
</comment>
<reference evidence="18 19" key="1">
    <citation type="submission" date="2017-06" db="EMBL/GenBank/DDBJ databases">
        <authorList>
            <consortium name="Pathogen Informatics"/>
        </authorList>
    </citation>
    <scope>NUCLEOTIDE SEQUENCE [LARGE SCALE GENOMIC DNA]</scope>
    <source>
        <strain evidence="18 19">NCTC13039</strain>
    </source>
</reference>
<dbReference type="GO" id="GO:0016829">
    <property type="term" value="F:lyase activity"/>
    <property type="evidence" value="ECO:0007669"/>
    <property type="project" value="UniProtKB-KW"/>
</dbReference>
<dbReference type="EC" id="3.5.1.2" evidence="4"/>
<evidence type="ECO:0000313" key="18">
    <source>
        <dbReference type="EMBL" id="SNV21294.1"/>
    </source>
</evidence>
<evidence type="ECO:0000256" key="14">
    <source>
        <dbReference type="ARBA" id="ARBA00032399"/>
    </source>
</evidence>
<keyword evidence="18" id="KW-0808">Transferase</keyword>
<dbReference type="PROSITE" id="PS51273">
    <property type="entry name" value="GATASE_TYPE_1"/>
    <property type="match status" value="1"/>
</dbReference>
<comment type="function">
    <text evidence="11">IGPS catalyzes the conversion of PRFAR and glutamine to IGP, AICAR and glutamate. The HisH subunit catalyzes the hydrolysis of glutamine to glutamate and ammonia as part of the synthesis of IGP and AICAR. The resulting ammonia molecule is channeled to the active site of HisF.</text>
</comment>
<keyword evidence="9" id="KW-0368">Histidine biosynthesis</keyword>
<organism evidence="18 19">
    <name type="scientific">Dermatophilus congolensis</name>
    <dbReference type="NCBI Taxonomy" id="1863"/>
    <lineage>
        <taxon>Bacteria</taxon>
        <taxon>Bacillati</taxon>
        <taxon>Actinomycetota</taxon>
        <taxon>Actinomycetes</taxon>
        <taxon>Micrococcales</taxon>
        <taxon>Dermatophilaceae</taxon>
        <taxon>Dermatophilus</taxon>
    </lineage>
</organism>
<evidence type="ECO:0000256" key="15">
    <source>
        <dbReference type="ARBA" id="ARBA00047838"/>
    </source>
</evidence>
<keyword evidence="7" id="KW-0378">Hydrolase</keyword>
<sequence>MSPVVAVLEYGVGDVRPVASVLERVGARVVVTSDRGECQDADGLVVSGFGDFRVCMEKLSAVFGPQVIETRLCGGRPVLGIGVGMQVMFEGVVDALGDEVAGLGEWPEVVEPVKGEVVPHVGWGVVDAAEGSKLFVGVDGERFYFEHEYAAHSWSLWPTGSFEVVRPLVSWSDYGCRFVAAVENGPLVATQFYPESSGLAGEVVLRNWVGTLKR</sequence>
<evidence type="ECO:0000256" key="11">
    <source>
        <dbReference type="ARBA" id="ARBA00025299"/>
    </source>
</evidence>
<evidence type="ECO:0000256" key="16">
    <source>
        <dbReference type="ARBA" id="ARBA00049534"/>
    </source>
</evidence>
<dbReference type="GO" id="GO:0004359">
    <property type="term" value="F:glutaminase activity"/>
    <property type="evidence" value="ECO:0007669"/>
    <property type="project" value="UniProtKB-EC"/>
</dbReference>
<dbReference type="KEGG" id="dco:SAMEA4475696_1188"/>
<dbReference type="Pfam" id="PF00117">
    <property type="entry name" value="GATase"/>
    <property type="match status" value="1"/>
</dbReference>
<evidence type="ECO:0000256" key="1">
    <source>
        <dbReference type="ARBA" id="ARBA00005091"/>
    </source>
</evidence>
<dbReference type="PANTHER" id="PTHR42701:SF1">
    <property type="entry name" value="IMIDAZOLE GLYCEROL PHOSPHATE SYNTHASE SUBUNIT HISH"/>
    <property type="match status" value="1"/>
</dbReference>
<dbReference type="AlphaFoldDB" id="A0A239VI57"/>
<dbReference type="NCBIfam" id="TIGR01855">
    <property type="entry name" value="IMP_synth_hisH"/>
    <property type="match status" value="1"/>
</dbReference>
<keyword evidence="19" id="KW-1185">Reference proteome</keyword>
<comment type="subunit">
    <text evidence="2">Heterodimer of HisH and HisF.</text>
</comment>
<dbReference type="PIRSF" id="PIRSF000495">
    <property type="entry name" value="Amidotransf_hisH"/>
    <property type="match status" value="1"/>
</dbReference>
<dbReference type="UniPathway" id="UPA00031">
    <property type="reaction ID" value="UER00010"/>
</dbReference>
<evidence type="ECO:0000256" key="4">
    <source>
        <dbReference type="ARBA" id="ARBA00012918"/>
    </source>
</evidence>
<evidence type="ECO:0000256" key="6">
    <source>
        <dbReference type="ARBA" id="ARBA00022605"/>
    </source>
</evidence>
<name>A0A239VI57_9MICO</name>
<evidence type="ECO:0000256" key="2">
    <source>
        <dbReference type="ARBA" id="ARBA00011152"/>
    </source>
</evidence>
<dbReference type="Proteomes" id="UP000242637">
    <property type="component" value="Chromosome 1"/>
</dbReference>
<keyword evidence="10" id="KW-0456">Lyase</keyword>
<keyword evidence="6" id="KW-0028">Amino-acid biosynthesis</keyword>
<dbReference type="InterPro" id="IPR010139">
    <property type="entry name" value="Imidazole-glycPsynth_HisH"/>
</dbReference>
<feature type="domain" description="Glutamine amidotransferase" evidence="17">
    <location>
        <begin position="39"/>
        <end position="198"/>
    </location>
</feature>
<keyword evidence="18" id="KW-0328">Glycosyltransferase</keyword>
<dbReference type="STRING" id="1121387.GCA_000429885_00901"/>
<dbReference type="PANTHER" id="PTHR42701">
    <property type="entry name" value="IMIDAZOLE GLYCEROL PHOSPHATE SYNTHASE SUBUNIT HISH"/>
    <property type="match status" value="1"/>
</dbReference>
<comment type="catalytic activity">
    <reaction evidence="15">
        <text>5-[(5-phospho-1-deoxy-D-ribulos-1-ylimino)methylamino]-1-(5-phospho-beta-D-ribosyl)imidazole-4-carboxamide + L-glutamine = D-erythro-1-(imidazol-4-yl)glycerol 3-phosphate + 5-amino-1-(5-phospho-beta-D-ribosyl)imidazole-4-carboxamide + L-glutamate + H(+)</text>
        <dbReference type="Rhea" id="RHEA:24793"/>
        <dbReference type="ChEBI" id="CHEBI:15378"/>
        <dbReference type="ChEBI" id="CHEBI:29985"/>
        <dbReference type="ChEBI" id="CHEBI:58278"/>
        <dbReference type="ChEBI" id="CHEBI:58359"/>
        <dbReference type="ChEBI" id="CHEBI:58475"/>
        <dbReference type="ChEBI" id="CHEBI:58525"/>
        <dbReference type="EC" id="4.3.2.10"/>
    </reaction>
</comment>
<dbReference type="Gene3D" id="3.40.50.880">
    <property type="match status" value="1"/>
</dbReference>
<evidence type="ECO:0000256" key="3">
    <source>
        <dbReference type="ARBA" id="ARBA00012809"/>
    </source>
</evidence>
<accession>A0A239VI57</accession>
<keyword evidence="8" id="KW-0315">Glutamine amidotransferase</keyword>
<dbReference type="GO" id="GO:0000105">
    <property type="term" value="P:L-histidine biosynthetic process"/>
    <property type="evidence" value="ECO:0007669"/>
    <property type="project" value="UniProtKB-UniPathway"/>
</dbReference>
<dbReference type="EMBL" id="LT906453">
    <property type="protein sequence ID" value="SNV21294.1"/>
    <property type="molecule type" value="Genomic_DNA"/>
</dbReference>
<evidence type="ECO:0000256" key="9">
    <source>
        <dbReference type="ARBA" id="ARBA00023102"/>
    </source>
</evidence>
<evidence type="ECO:0000256" key="7">
    <source>
        <dbReference type="ARBA" id="ARBA00022801"/>
    </source>
</evidence>
<proteinExistence type="predicted"/>
<dbReference type="InterPro" id="IPR017926">
    <property type="entry name" value="GATASE"/>
</dbReference>
<dbReference type="RefSeq" id="WP_084440949.1">
    <property type="nucleotide sequence ID" value="NZ_JAAFNI010000001.1"/>
</dbReference>
<gene>
    <name evidence="18" type="primary">hisH</name>
    <name evidence="18" type="ORF">SAMEA4475696_01188</name>
</gene>
<dbReference type="OrthoDB" id="9807137at2"/>
<comment type="catalytic activity">
    <reaction evidence="16">
        <text>L-glutamine + H2O = L-glutamate + NH4(+)</text>
        <dbReference type="Rhea" id="RHEA:15889"/>
        <dbReference type="ChEBI" id="CHEBI:15377"/>
        <dbReference type="ChEBI" id="CHEBI:28938"/>
        <dbReference type="ChEBI" id="CHEBI:29985"/>
        <dbReference type="ChEBI" id="CHEBI:58359"/>
        <dbReference type="EC" id="3.5.1.2"/>
    </reaction>
</comment>
<dbReference type="SUPFAM" id="SSF52317">
    <property type="entry name" value="Class I glutamine amidotransferase-like"/>
    <property type="match status" value="1"/>
</dbReference>
<evidence type="ECO:0000256" key="10">
    <source>
        <dbReference type="ARBA" id="ARBA00023239"/>
    </source>
</evidence>
<protein>
    <recommendedName>
        <fullName evidence="5">Imidazole glycerol phosphate synthase subunit HisH</fullName>
        <ecNumber evidence="4">3.5.1.2</ecNumber>
        <ecNumber evidence="3">4.3.2.10</ecNumber>
    </recommendedName>
    <alternativeName>
        <fullName evidence="12">IGP synthase glutaminase subunit</fullName>
    </alternativeName>
    <alternativeName>
        <fullName evidence="13">IGP synthase subunit HisH</fullName>
    </alternativeName>
    <alternativeName>
        <fullName evidence="14">ImGP synthase subunit HisH</fullName>
    </alternativeName>
</protein>
<evidence type="ECO:0000256" key="5">
    <source>
        <dbReference type="ARBA" id="ARBA00016320"/>
    </source>
</evidence>
<evidence type="ECO:0000256" key="12">
    <source>
        <dbReference type="ARBA" id="ARBA00030129"/>
    </source>
</evidence>
<dbReference type="EC" id="4.3.2.10" evidence="3"/>
<evidence type="ECO:0000313" key="19">
    <source>
        <dbReference type="Proteomes" id="UP000242637"/>
    </source>
</evidence>
<evidence type="ECO:0000256" key="8">
    <source>
        <dbReference type="ARBA" id="ARBA00022962"/>
    </source>
</evidence>
<evidence type="ECO:0000259" key="17">
    <source>
        <dbReference type="Pfam" id="PF00117"/>
    </source>
</evidence>
<dbReference type="InterPro" id="IPR029062">
    <property type="entry name" value="Class_I_gatase-like"/>
</dbReference>